<dbReference type="OrthoDB" id="3746122at2759"/>
<gene>
    <name evidence="2" type="ORF">EK21DRAFT_39146</name>
</gene>
<dbReference type="Proteomes" id="UP000799777">
    <property type="component" value="Unassembled WGS sequence"/>
</dbReference>
<feature type="non-terminal residue" evidence="2">
    <location>
        <position position="327"/>
    </location>
</feature>
<keyword evidence="3" id="KW-1185">Reference proteome</keyword>
<feature type="compositionally biased region" description="Low complexity" evidence="1">
    <location>
        <begin position="145"/>
        <end position="155"/>
    </location>
</feature>
<feature type="compositionally biased region" description="Low complexity" evidence="1">
    <location>
        <begin position="162"/>
        <end position="179"/>
    </location>
</feature>
<accession>A0A9P4LJ35</accession>
<name>A0A9P4LJ35_9PLEO</name>
<dbReference type="EMBL" id="ML978248">
    <property type="protein sequence ID" value="KAF2026177.1"/>
    <property type="molecule type" value="Genomic_DNA"/>
</dbReference>
<comment type="caution">
    <text evidence="2">The sequence shown here is derived from an EMBL/GenBank/DDBJ whole genome shotgun (WGS) entry which is preliminary data.</text>
</comment>
<proteinExistence type="predicted"/>
<feature type="compositionally biased region" description="Acidic residues" evidence="1">
    <location>
        <begin position="180"/>
        <end position="196"/>
    </location>
</feature>
<reference evidence="2" key="1">
    <citation type="journal article" date="2020" name="Stud. Mycol.">
        <title>101 Dothideomycetes genomes: a test case for predicting lifestyles and emergence of pathogens.</title>
        <authorList>
            <person name="Haridas S."/>
            <person name="Albert R."/>
            <person name="Binder M."/>
            <person name="Bloem J."/>
            <person name="Labutti K."/>
            <person name="Salamov A."/>
            <person name="Andreopoulos B."/>
            <person name="Baker S."/>
            <person name="Barry K."/>
            <person name="Bills G."/>
            <person name="Bluhm B."/>
            <person name="Cannon C."/>
            <person name="Castanera R."/>
            <person name="Culley D."/>
            <person name="Daum C."/>
            <person name="Ezra D."/>
            <person name="Gonzalez J."/>
            <person name="Henrissat B."/>
            <person name="Kuo A."/>
            <person name="Liang C."/>
            <person name="Lipzen A."/>
            <person name="Lutzoni F."/>
            <person name="Magnuson J."/>
            <person name="Mondo S."/>
            <person name="Nolan M."/>
            <person name="Ohm R."/>
            <person name="Pangilinan J."/>
            <person name="Park H.-J."/>
            <person name="Ramirez L."/>
            <person name="Alfaro M."/>
            <person name="Sun H."/>
            <person name="Tritt A."/>
            <person name="Yoshinaga Y."/>
            <person name="Zwiers L.-H."/>
            <person name="Turgeon B."/>
            <person name="Goodwin S."/>
            <person name="Spatafora J."/>
            <person name="Crous P."/>
            <person name="Grigoriev I."/>
        </authorList>
    </citation>
    <scope>NUCLEOTIDE SEQUENCE</scope>
    <source>
        <strain evidence="2">CBS 110217</strain>
    </source>
</reference>
<feature type="non-terminal residue" evidence="2">
    <location>
        <position position="1"/>
    </location>
</feature>
<protein>
    <submittedName>
        <fullName evidence="2">Uncharacterized protein</fullName>
    </submittedName>
</protein>
<evidence type="ECO:0000313" key="2">
    <source>
        <dbReference type="EMBL" id="KAF2026177.1"/>
    </source>
</evidence>
<evidence type="ECO:0000256" key="1">
    <source>
        <dbReference type="SAM" id="MobiDB-lite"/>
    </source>
</evidence>
<organism evidence="2 3">
    <name type="scientific">Setomelanomma holmii</name>
    <dbReference type="NCBI Taxonomy" id="210430"/>
    <lineage>
        <taxon>Eukaryota</taxon>
        <taxon>Fungi</taxon>
        <taxon>Dikarya</taxon>
        <taxon>Ascomycota</taxon>
        <taxon>Pezizomycotina</taxon>
        <taxon>Dothideomycetes</taxon>
        <taxon>Pleosporomycetidae</taxon>
        <taxon>Pleosporales</taxon>
        <taxon>Pleosporineae</taxon>
        <taxon>Phaeosphaeriaceae</taxon>
        <taxon>Setomelanomma</taxon>
    </lineage>
</organism>
<sequence length="327" mass="37269">HIEALGWRTYNNPDGVVNRPIFKFEPIIRLYKVELSHLFGILLRDEGAVLNREDPMLFDKELEKLLHEYGPLVWPHPENDNRNRQHLRDAQAETLYEQGLMYPRDVTILKDRMRHLILAKRANSSTNVQALIGKRHKDARLKVLKTTGSSASTGSSRKRARGSGVSRVPRSSFVSYDSSLDIDDDDDTNGDSESEDSVIGYTPRQRAPPEAAKPQSNFSRVELRLYRRTSISGPYGPVKPYGPWFLTSDCATAHKCFTRLCQEIKTDCSFMVFRLPEDMSMNGSVRVNRGAVDAEPKFQRVLEIFRKAKKFPGVPQYRSVEVEVGLD</sequence>
<dbReference type="AlphaFoldDB" id="A0A9P4LJ35"/>
<evidence type="ECO:0000313" key="3">
    <source>
        <dbReference type="Proteomes" id="UP000799777"/>
    </source>
</evidence>
<feature type="region of interest" description="Disordered" evidence="1">
    <location>
        <begin position="145"/>
        <end position="218"/>
    </location>
</feature>